<evidence type="ECO:0000256" key="1">
    <source>
        <dbReference type="ARBA" id="ARBA00004496"/>
    </source>
</evidence>
<keyword evidence="6" id="KW-0489">Methyltransferase</keyword>
<gene>
    <name evidence="13" type="ORF">CDG81_11235</name>
</gene>
<dbReference type="Gene3D" id="3.40.50.150">
    <property type="entry name" value="Vaccinia Virus protein VP39"/>
    <property type="match status" value="1"/>
</dbReference>
<organism evidence="13 14">
    <name type="scientific">Actinopolyspora erythraea</name>
    <dbReference type="NCBI Taxonomy" id="414996"/>
    <lineage>
        <taxon>Bacteria</taxon>
        <taxon>Bacillati</taxon>
        <taxon>Actinomycetota</taxon>
        <taxon>Actinomycetes</taxon>
        <taxon>Actinopolysporales</taxon>
        <taxon>Actinopolysporaceae</taxon>
        <taxon>Actinopolyspora</taxon>
    </lineage>
</organism>
<evidence type="ECO:0000256" key="8">
    <source>
        <dbReference type="ARBA" id="ARBA00022691"/>
    </source>
</evidence>
<dbReference type="EMBL" id="CP022752">
    <property type="protein sequence ID" value="ASU78755.1"/>
    <property type="molecule type" value="Genomic_DNA"/>
</dbReference>
<evidence type="ECO:0000256" key="2">
    <source>
        <dbReference type="ARBA" id="ARBA00005369"/>
    </source>
</evidence>
<dbReference type="GO" id="GO:0032259">
    <property type="term" value="P:methylation"/>
    <property type="evidence" value="ECO:0007669"/>
    <property type="project" value="UniProtKB-KW"/>
</dbReference>
<evidence type="ECO:0000256" key="6">
    <source>
        <dbReference type="ARBA" id="ARBA00022603"/>
    </source>
</evidence>
<dbReference type="PANTHER" id="PTHR11579:SF0">
    <property type="entry name" value="PROTEIN-L-ISOASPARTATE(D-ASPARTATE) O-METHYLTRANSFERASE"/>
    <property type="match status" value="1"/>
</dbReference>
<dbReference type="GO" id="GO:0004719">
    <property type="term" value="F:protein-L-isoaspartate (D-aspartate) O-methyltransferase activity"/>
    <property type="evidence" value="ECO:0007669"/>
    <property type="project" value="UniProtKB-EC"/>
</dbReference>
<dbReference type="PANTHER" id="PTHR11579">
    <property type="entry name" value="PROTEIN-L-ISOASPARTATE O-METHYLTRANSFERASE"/>
    <property type="match status" value="1"/>
</dbReference>
<evidence type="ECO:0000256" key="4">
    <source>
        <dbReference type="ARBA" id="ARBA00013346"/>
    </source>
</evidence>
<reference evidence="13 14" key="1">
    <citation type="submission" date="2017-08" db="EMBL/GenBank/DDBJ databases">
        <title>The complete genome sequence of moderately halophilic actinomycete Actinopolyspora erythraea YIM 90600, the producer of novel erythromycin, novel actinopolysporins A-C and tubercidin.</title>
        <authorList>
            <person name="Yin M."/>
            <person name="Tang S."/>
        </authorList>
    </citation>
    <scope>NUCLEOTIDE SEQUENCE [LARGE SCALE GENOMIC DNA]</scope>
    <source>
        <strain evidence="13 14">YIM 90600</strain>
    </source>
</reference>
<dbReference type="KEGG" id="aey:CDG81_11235"/>
<evidence type="ECO:0000256" key="5">
    <source>
        <dbReference type="ARBA" id="ARBA00022490"/>
    </source>
</evidence>
<feature type="compositionally biased region" description="Basic residues" evidence="12">
    <location>
        <begin position="70"/>
        <end position="79"/>
    </location>
</feature>
<evidence type="ECO:0000313" key="14">
    <source>
        <dbReference type="Proteomes" id="UP000215043"/>
    </source>
</evidence>
<evidence type="ECO:0000256" key="12">
    <source>
        <dbReference type="SAM" id="MobiDB-lite"/>
    </source>
</evidence>
<keyword evidence="8" id="KW-0949">S-adenosyl-L-methionine</keyword>
<feature type="compositionally biased region" description="Basic residues" evidence="12">
    <location>
        <begin position="9"/>
        <end position="18"/>
    </location>
</feature>
<feature type="region of interest" description="Disordered" evidence="12">
    <location>
        <begin position="1"/>
        <end position="151"/>
    </location>
</feature>
<evidence type="ECO:0000256" key="9">
    <source>
        <dbReference type="ARBA" id="ARBA00030757"/>
    </source>
</evidence>
<dbReference type="InterPro" id="IPR000682">
    <property type="entry name" value="PCMT"/>
</dbReference>
<dbReference type="Pfam" id="PF01135">
    <property type="entry name" value="PCMT"/>
    <property type="match status" value="1"/>
</dbReference>
<keyword evidence="7" id="KW-0808">Transferase</keyword>
<name>A0A223RSA7_9ACTN</name>
<sequence>MGTSGHPGTGHRRSRTHHPPVPGTRALRLPGTADRGGRPDVRGAAGPARARPSGGLARPSVRVAPLHTGRGPRWRRRCHPRDAQPLRTALRRRRPDRHARRPLGLPRRPEPERPVGLDRRPHRPADRTSHRRRTHRGGSLTPTTTPDGETLRQRLTERLRTTGRLTTPRWEAAFRVIPRERFVDRFTAAGSDGLTEHDLAADPERALEAIYSDSTLITAWDERGIATSSSTSPGLMALMLEQLDAEPGDRVLEIGTGTGYNAALLCSVLGERAVTSVDVDHDTVGKARSALRECGYAPRVVCGDGARGVPERMPYHRIIATCGVGRIPPEWARQLVPGGILLANLSFALVRLRRTPDGRLSGPFTDTAAFMSMRTGRETTGTTASEILAITGGEAESTHIDRGLPELAEGDVTFLRHLVLPGMHRVTVETERGSEWRAHDTTDGSWIRLVPGDGDTLTVEQSGPRELWPVLTELVETWCEHGKPPPNRYGLTVAPDGSHTVWLDTPQRPVLTLE</sequence>
<dbReference type="SUPFAM" id="SSF53335">
    <property type="entry name" value="S-adenosyl-L-methionine-dependent methyltransferases"/>
    <property type="match status" value="1"/>
</dbReference>
<dbReference type="EC" id="2.1.1.77" evidence="3"/>
<comment type="subcellular location">
    <subcellularLocation>
        <location evidence="1">Cytoplasm</location>
    </subcellularLocation>
</comment>
<feature type="compositionally biased region" description="Low complexity" evidence="12">
    <location>
        <begin position="42"/>
        <end position="59"/>
    </location>
</feature>
<comment type="similarity">
    <text evidence="2">Belongs to the methyltransferase superfamily. L-isoaspartyl/D-aspartyl protein methyltransferase family.</text>
</comment>
<evidence type="ECO:0000313" key="13">
    <source>
        <dbReference type="EMBL" id="ASU78755.1"/>
    </source>
</evidence>
<evidence type="ECO:0000256" key="7">
    <source>
        <dbReference type="ARBA" id="ARBA00022679"/>
    </source>
</evidence>
<proteinExistence type="inferred from homology"/>
<dbReference type="Proteomes" id="UP000215043">
    <property type="component" value="Chromosome"/>
</dbReference>
<evidence type="ECO:0000256" key="10">
    <source>
        <dbReference type="ARBA" id="ARBA00031323"/>
    </source>
</evidence>
<dbReference type="GO" id="GO:0005737">
    <property type="term" value="C:cytoplasm"/>
    <property type="evidence" value="ECO:0007669"/>
    <property type="project" value="UniProtKB-SubCell"/>
</dbReference>
<feature type="compositionally biased region" description="Basic residues" evidence="12">
    <location>
        <begin position="89"/>
        <end position="101"/>
    </location>
</feature>
<dbReference type="InterPro" id="IPR029063">
    <property type="entry name" value="SAM-dependent_MTases_sf"/>
</dbReference>
<protein>
    <recommendedName>
        <fullName evidence="4">Protein-L-isoaspartate O-methyltransferase</fullName>
        <ecNumber evidence="3">2.1.1.77</ecNumber>
    </recommendedName>
    <alternativeName>
        <fullName evidence="11">L-isoaspartyl protein carboxyl methyltransferase</fullName>
    </alternativeName>
    <alternativeName>
        <fullName evidence="9">Protein L-isoaspartyl methyltransferase</fullName>
    </alternativeName>
    <alternativeName>
        <fullName evidence="10">Protein-beta-aspartate methyltransferase</fullName>
    </alternativeName>
</protein>
<evidence type="ECO:0000256" key="11">
    <source>
        <dbReference type="ARBA" id="ARBA00031350"/>
    </source>
</evidence>
<dbReference type="CDD" id="cd02440">
    <property type="entry name" value="AdoMet_MTases"/>
    <property type="match status" value="1"/>
</dbReference>
<keyword evidence="5" id="KW-0963">Cytoplasm</keyword>
<accession>A0A223RSA7</accession>
<evidence type="ECO:0000256" key="3">
    <source>
        <dbReference type="ARBA" id="ARBA00011890"/>
    </source>
</evidence>
<dbReference type="AlphaFoldDB" id="A0A223RSA7"/>
<feature type="compositionally biased region" description="Basic and acidic residues" evidence="12">
    <location>
        <begin position="107"/>
        <end position="128"/>
    </location>
</feature>